<dbReference type="Proteomes" id="UP001239462">
    <property type="component" value="Unassembled WGS sequence"/>
</dbReference>
<comment type="caution">
    <text evidence="2">The sequence shown here is derived from an EMBL/GenBank/DDBJ whole genome shotgun (WGS) entry which is preliminary data.</text>
</comment>
<protein>
    <submittedName>
        <fullName evidence="2">Uncharacterized protein</fullName>
    </submittedName>
</protein>
<organism evidence="2 3">
    <name type="scientific">Roseiconus lacunae</name>
    <dbReference type="NCBI Taxonomy" id="2605694"/>
    <lineage>
        <taxon>Bacteria</taxon>
        <taxon>Pseudomonadati</taxon>
        <taxon>Planctomycetota</taxon>
        <taxon>Planctomycetia</taxon>
        <taxon>Pirellulales</taxon>
        <taxon>Pirellulaceae</taxon>
        <taxon>Roseiconus</taxon>
    </lineage>
</organism>
<dbReference type="RefSeq" id="WP_289162288.1">
    <property type="nucleotide sequence ID" value="NZ_JASZZN010000003.1"/>
</dbReference>
<keyword evidence="3" id="KW-1185">Reference proteome</keyword>
<feature type="compositionally biased region" description="Basic residues" evidence="1">
    <location>
        <begin position="422"/>
        <end position="434"/>
    </location>
</feature>
<evidence type="ECO:0000256" key="1">
    <source>
        <dbReference type="SAM" id="MobiDB-lite"/>
    </source>
</evidence>
<proteinExistence type="predicted"/>
<evidence type="ECO:0000313" key="2">
    <source>
        <dbReference type="EMBL" id="MDM4014602.1"/>
    </source>
</evidence>
<name>A0ABT7PDN0_9BACT</name>
<feature type="region of interest" description="Disordered" evidence="1">
    <location>
        <begin position="411"/>
        <end position="434"/>
    </location>
</feature>
<reference evidence="2 3" key="1">
    <citation type="submission" date="2023-06" db="EMBL/GenBank/DDBJ databases">
        <title>Roseiconus lacunae JC819 isolated from Gulf of Mannar region, Tamil Nadu.</title>
        <authorList>
            <person name="Pk S."/>
            <person name="Ch S."/>
            <person name="Ch V.R."/>
        </authorList>
    </citation>
    <scope>NUCLEOTIDE SEQUENCE [LARGE SCALE GENOMIC DNA]</scope>
    <source>
        <strain evidence="2 3">JC819</strain>
    </source>
</reference>
<dbReference type="EMBL" id="JASZZN010000003">
    <property type="protein sequence ID" value="MDM4014602.1"/>
    <property type="molecule type" value="Genomic_DNA"/>
</dbReference>
<evidence type="ECO:0000313" key="3">
    <source>
        <dbReference type="Proteomes" id="UP001239462"/>
    </source>
</evidence>
<sequence length="434" mass="48742">MELEFQDAFPQPFIVYHNGQAVQFSPKGWILFGTFETQRNIDFEGPEWSGKSWIFGASGTWLEINLEFHREAECCSDPSLDFLTATKAADALIANGCDLPRELRGHETIKTLTPQNAAKIAKGVPSIYDDGDQPDSTMGNFVNDWLKSEASRSVDSHAAENLSERFFYLAGEFSSLRAIGGTEGGMTQLSELMERAGETLEDAALHQLLPLPLQKSVSKAPTKFNLYRRTQRAIEVFGYWSPKTNEISEQTQDGKAYVVFSEEALLPGIVASVWPERFDEIVIGSFAEEESGTDFAARCRKENFFSIVGRYAYVCKTLGEWISKLPMKHDDEGGGIQTALGSARGERSLAKDKEDRGNWMLDNCDPTKLSNLELQKEVNRESKTRGWPLFDSETGNGAFEAYKKAFFLRNGHPFKRDDRGKNKTSKRKRDQTSK</sequence>
<accession>A0ABT7PDN0</accession>
<gene>
    <name evidence="2" type="ORF">QTN89_04100</name>
</gene>